<sequence length="177" mass="20559">MQDSHSHSDCEHEKVHKHKNVEQKGRERNHHGFPKEDNPKKDKNDHEPEAYVAPKIDEKVCRDPYCKIHKCRPIFHNKVPSRDSADHPHHTNSESSFHKRGSDGGSKYFNLDQNPFAYDHHPRMPPRRMMEPELPPPPPPGHGLYSGSSYYVPGLEGFDNFDYYGDHGGNYWGWPPM</sequence>
<proteinExistence type="predicted"/>
<feature type="compositionally biased region" description="Basic and acidic residues" evidence="1">
    <location>
        <begin position="1"/>
        <end position="26"/>
    </location>
</feature>
<dbReference type="Proteomes" id="UP001630127">
    <property type="component" value="Unassembled WGS sequence"/>
</dbReference>
<protein>
    <submittedName>
        <fullName evidence="2">Uncharacterized protein</fullName>
    </submittedName>
</protein>
<feature type="compositionally biased region" description="Basic and acidic residues" evidence="1">
    <location>
        <begin position="33"/>
        <end position="54"/>
    </location>
</feature>
<dbReference type="AlphaFoldDB" id="A0ABD2ZWH3"/>
<gene>
    <name evidence="2" type="ORF">ACH5RR_016618</name>
</gene>
<accession>A0ABD2ZWH3</accession>
<dbReference type="EMBL" id="JBJUIK010000007">
    <property type="protein sequence ID" value="KAL3523784.1"/>
    <property type="molecule type" value="Genomic_DNA"/>
</dbReference>
<feature type="region of interest" description="Disordered" evidence="1">
    <location>
        <begin position="1"/>
        <end position="54"/>
    </location>
</feature>
<organism evidence="2 3">
    <name type="scientific">Cinchona calisaya</name>
    <dbReference type="NCBI Taxonomy" id="153742"/>
    <lineage>
        <taxon>Eukaryota</taxon>
        <taxon>Viridiplantae</taxon>
        <taxon>Streptophyta</taxon>
        <taxon>Embryophyta</taxon>
        <taxon>Tracheophyta</taxon>
        <taxon>Spermatophyta</taxon>
        <taxon>Magnoliopsida</taxon>
        <taxon>eudicotyledons</taxon>
        <taxon>Gunneridae</taxon>
        <taxon>Pentapetalae</taxon>
        <taxon>asterids</taxon>
        <taxon>lamiids</taxon>
        <taxon>Gentianales</taxon>
        <taxon>Rubiaceae</taxon>
        <taxon>Cinchonoideae</taxon>
        <taxon>Cinchoneae</taxon>
        <taxon>Cinchona</taxon>
    </lineage>
</organism>
<feature type="compositionally biased region" description="Basic and acidic residues" evidence="1">
    <location>
        <begin position="80"/>
        <end position="102"/>
    </location>
</feature>
<evidence type="ECO:0000256" key="1">
    <source>
        <dbReference type="SAM" id="MobiDB-lite"/>
    </source>
</evidence>
<feature type="region of interest" description="Disordered" evidence="1">
    <location>
        <begin position="77"/>
        <end position="146"/>
    </location>
</feature>
<keyword evidence="3" id="KW-1185">Reference proteome</keyword>
<comment type="caution">
    <text evidence="2">The sequence shown here is derived from an EMBL/GenBank/DDBJ whole genome shotgun (WGS) entry which is preliminary data.</text>
</comment>
<name>A0ABD2ZWH3_9GENT</name>
<evidence type="ECO:0000313" key="2">
    <source>
        <dbReference type="EMBL" id="KAL3523784.1"/>
    </source>
</evidence>
<reference evidence="2 3" key="1">
    <citation type="submission" date="2024-11" db="EMBL/GenBank/DDBJ databases">
        <title>A near-complete genome assembly of Cinchona calisaya.</title>
        <authorList>
            <person name="Lian D.C."/>
            <person name="Zhao X.W."/>
            <person name="Wei L."/>
        </authorList>
    </citation>
    <scope>NUCLEOTIDE SEQUENCE [LARGE SCALE GENOMIC DNA]</scope>
    <source>
        <tissue evidence="2">Nenye</tissue>
    </source>
</reference>
<evidence type="ECO:0000313" key="3">
    <source>
        <dbReference type="Proteomes" id="UP001630127"/>
    </source>
</evidence>